<evidence type="ECO:0000259" key="28">
    <source>
        <dbReference type="Pfam" id="PF00441"/>
    </source>
</evidence>
<dbReference type="GeneID" id="64597828"/>
<evidence type="ECO:0000256" key="25">
    <source>
        <dbReference type="ARBA" id="ARBA00049552"/>
    </source>
</evidence>
<dbReference type="GO" id="GO:0050660">
    <property type="term" value="F:flavin adenine dinucleotide binding"/>
    <property type="evidence" value="ECO:0007669"/>
    <property type="project" value="InterPro"/>
</dbReference>
<dbReference type="Pfam" id="PF02770">
    <property type="entry name" value="Acyl-CoA_dh_M"/>
    <property type="match status" value="1"/>
</dbReference>
<keyword evidence="11" id="KW-0007">Acetylation</keyword>
<evidence type="ECO:0000256" key="3">
    <source>
        <dbReference type="ARBA" id="ARBA00005198"/>
    </source>
</evidence>
<evidence type="ECO:0000259" key="29">
    <source>
        <dbReference type="Pfam" id="PF02770"/>
    </source>
</evidence>
<dbReference type="GO" id="GO:0005759">
    <property type="term" value="C:mitochondrial matrix"/>
    <property type="evidence" value="ECO:0007669"/>
    <property type="project" value="UniProtKB-SubCell"/>
</dbReference>
<comment type="catalytic activity">
    <reaction evidence="24">
        <text>hexanoyl-CoA + oxidized [electron-transfer flavoprotein] + H(+) = (2E)-hexenoyl-CoA + reduced [electron-transfer flavoprotein]</text>
        <dbReference type="Rhea" id="RHEA:43464"/>
        <dbReference type="Rhea" id="RHEA-COMP:10685"/>
        <dbReference type="Rhea" id="RHEA-COMP:10686"/>
        <dbReference type="ChEBI" id="CHEBI:15378"/>
        <dbReference type="ChEBI" id="CHEBI:57692"/>
        <dbReference type="ChEBI" id="CHEBI:58307"/>
        <dbReference type="ChEBI" id="CHEBI:62077"/>
        <dbReference type="ChEBI" id="CHEBI:62620"/>
    </reaction>
    <physiologicalReaction direction="left-to-right" evidence="24">
        <dbReference type="Rhea" id="RHEA:43465"/>
    </physiologicalReaction>
</comment>
<evidence type="ECO:0000256" key="5">
    <source>
        <dbReference type="ARBA" id="ARBA00011881"/>
    </source>
</evidence>
<evidence type="ECO:0000256" key="11">
    <source>
        <dbReference type="ARBA" id="ARBA00022990"/>
    </source>
</evidence>
<keyword evidence="6" id="KW-0597">Phosphoprotein</keyword>
<comment type="catalytic activity">
    <reaction evidence="26">
        <text>2-methylpropanoyl-CoA + oxidized [electron-transfer flavoprotein] + H(+) = 2-methylpropenoyl-CoA + reduced [electron-transfer flavoprotein]</text>
        <dbReference type="Rhea" id="RHEA:44180"/>
        <dbReference type="Rhea" id="RHEA-COMP:10685"/>
        <dbReference type="Rhea" id="RHEA-COMP:10686"/>
        <dbReference type="ChEBI" id="CHEBI:15378"/>
        <dbReference type="ChEBI" id="CHEBI:57338"/>
        <dbReference type="ChEBI" id="CHEBI:57692"/>
        <dbReference type="ChEBI" id="CHEBI:58307"/>
        <dbReference type="ChEBI" id="CHEBI:62500"/>
    </reaction>
    <physiologicalReaction direction="left-to-right" evidence="26">
        <dbReference type="Rhea" id="RHEA:44181"/>
    </physiologicalReaction>
</comment>
<dbReference type="PANTHER" id="PTHR43884">
    <property type="entry name" value="ACYL-COA DEHYDROGENASE"/>
    <property type="match status" value="1"/>
</dbReference>
<dbReference type="InterPro" id="IPR009075">
    <property type="entry name" value="AcylCo_DH/oxidase_C"/>
</dbReference>
<comment type="catalytic activity">
    <reaction evidence="25">
        <text>(2S)-2-methylbutanoyl-CoA + oxidized [electron-transfer flavoprotein] + H(+) = (2E)-2-methylbut-2-enoyl-CoA + reduced [electron-transfer flavoprotein]</text>
        <dbReference type="Rhea" id="RHEA:48256"/>
        <dbReference type="Rhea" id="RHEA-COMP:10685"/>
        <dbReference type="Rhea" id="RHEA-COMP:10686"/>
        <dbReference type="ChEBI" id="CHEBI:15378"/>
        <dbReference type="ChEBI" id="CHEBI:57337"/>
        <dbReference type="ChEBI" id="CHEBI:57692"/>
        <dbReference type="ChEBI" id="CHEBI:58307"/>
        <dbReference type="ChEBI" id="CHEBI:88166"/>
    </reaction>
    <physiologicalReaction direction="left-to-right" evidence="25">
        <dbReference type="Rhea" id="RHEA:48257"/>
    </physiologicalReaction>
</comment>
<evidence type="ECO:0000256" key="27">
    <source>
        <dbReference type="RuleBase" id="RU362125"/>
    </source>
</evidence>
<feature type="domain" description="Acyl-CoA oxidase/dehydrogenase middle" evidence="29">
    <location>
        <begin position="179"/>
        <end position="272"/>
    </location>
</feature>
<evidence type="ECO:0000256" key="17">
    <source>
        <dbReference type="ARBA" id="ARBA00039850"/>
    </source>
</evidence>
<feature type="domain" description="Acyl-CoA dehydrogenase/oxidase N-terminal" evidence="30">
    <location>
        <begin position="64"/>
        <end position="172"/>
    </location>
</feature>
<keyword evidence="9" id="KW-0276">Fatty acid metabolism</keyword>
<feature type="domain" description="Acyl-CoA dehydrogenase/oxidase C-terminal" evidence="28">
    <location>
        <begin position="285"/>
        <end position="433"/>
    </location>
</feature>
<dbReference type="InterPro" id="IPR009100">
    <property type="entry name" value="AcylCoA_DH/oxidase_NM_dom_sf"/>
</dbReference>
<comment type="catalytic activity">
    <reaction evidence="21">
        <text>valproyl-CoA + oxidized [electron-transfer flavoprotein] + H(+) = (2E)-2-propylpent-2-enoyl-CoA + reduced [electron-transfer flavoprotein]</text>
        <dbReference type="Rhea" id="RHEA:65344"/>
        <dbReference type="Rhea" id="RHEA-COMP:10685"/>
        <dbReference type="Rhea" id="RHEA-COMP:10686"/>
        <dbReference type="ChEBI" id="CHEBI:15378"/>
        <dbReference type="ChEBI" id="CHEBI:57692"/>
        <dbReference type="ChEBI" id="CHEBI:58307"/>
        <dbReference type="ChEBI" id="CHEBI:156457"/>
        <dbReference type="ChEBI" id="CHEBI:156458"/>
    </reaction>
    <physiologicalReaction direction="left-to-right" evidence="21">
        <dbReference type="Rhea" id="RHEA:65345"/>
    </physiologicalReaction>
</comment>
<evidence type="ECO:0000256" key="4">
    <source>
        <dbReference type="ARBA" id="ARBA00009347"/>
    </source>
</evidence>
<evidence type="ECO:0000256" key="8">
    <source>
        <dbReference type="ARBA" id="ARBA00022827"/>
    </source>
</evidence>
<dbReference type="InterPro" id="IPR006091">
    <property type="entry name" value="Acyl-CoA_Oxase/DH_mid-dom"/>
</dbReference>
<evidence type="ECO:0000256" key="12">
    <source>
        <dbReference type="ARBA" id="ARBA00023002"/>
    </source>
</evidence>
<dbReference type="EC" id="1.3.8.5" evidence="16"/>
<dbReference type="Gene3D" id="1.10.540.10">
    <property type="entry name" value="Acyl-CoA dehydrogenase/oxidase, N-terminal domain"/>
    <property type="match status" value="1"/>
</dbReference>
<evidence type="ECO:0000256" key="6">
    <source>
        <dbReference type="ARBA" id="ARBA00022553"/>
    </source>
</evidence>
<dbReference type="Gene3D" id="1.20.140.10">
    <property type="entry name" value="Butyryl-CoA Dehydrogenase, subunit A, domain 3"/>
    <property type="match status" value="1"/>
</dbReference>
<evidence type="ECO:0000313" key="31">
    <source>
        <dbReference type="EMBL" id="KAG1787645.1"/>
    </source>
</evidence>
<dbReference type="GO" id="GO:0006631">
    <property type="term" value="P:fatty acid metabolic process"/>
    <property type="evidence" value="ECO:0007669"/>
    <property type="project" value="UniProtKB-KW"/>
</dbReference>
<organism evidence="31 32">
    <name type="scientific">Suillus plorans</name>
    <dbReference type="NCBI Taxonomy" id="116603"/>
    <lineage>
        <taxon>Eukaryota</taxon>
        <taxon>Fungi</taxon>
        <taxon>Dikarya</taxon>
        <taxon>Basidiomycota</taxon>
        <taxon>Agaricomycotina</taxon>
        <taxon>Agaricomycetes</taxon>
        <taxon>Agaricomycetidae</taxon>
        <taxon>Boletales</taxon>
        <taxon>Suillineae</taxon>
        <taxon>Suillaceae</taxon>
        <taxon>Suillus</taxon>
    </lineage>
</organism>
<name>A0A9P7DBS6_9AGAM</name>
<keyword evidence="7 27" id="KW-0285">Flavoprotein</keyword>
<comment type="caution">
    <text evidence="31">The sequence shown here is derived from an EMBL/GenBank/DDBJ whole genome shotgun (WGS) entry which is preliminary data.</text>
</comment>
<dbReference type="InterPro" id="IPR013786">
    <property type="entry name" value="AcylCoA_DH/ox_N"/>
</dbReference>
<evidence type="ECO:0000256" key="2">
    <source>
        <dbReference type="ARBA" id="ARBA00004305"/>
    </source>
</evidence>
<evidence type="ECO:0000256" key="15">
    <source>
        <dbReference type="ARBA" id="ARBA00037895"/>
    </source>
</evidence>
<comment type="subunit">
    <text evidence="5">Homotetramer.</text>
</comment>
<protein>
    <recommendedName>
        <fullName evidence="17">Short/branched chain specific acyl-CoA dehydrogenase, mitochondrial</fullName>
        <ecNumber evidence="16">1.3.8.5</ecNumber>
    </recommendedName>
    <alternativeName>
        <fullName evidence="19">2-methyl branched chain acyl-CoA dehydrogenase</fullName>
    </alternativeName>
    <alternativeName>
        <fullName evidence="18">2-methylbutyryl-coenzyme A dehydrogenase</fullName>
    </alternativeName>
</protein>
<keyword evidence="32" id="KW-1185">Reference proteome</keyword>
<dbReference type="Proteomes" id="UP000719766">
    <property type="component" value="Unassembled WGS sequence"/>
</dbReference>
<dbReference type="InterPro" id="IPR037069">
    <property type="entry name" value="AcylCoA_DH/ox_N_sf"/>
</dbReference>
<dbReference type="GO" id="GO:0003853">
    <property type="term" value="F:short-chain 2-methyl fatty acyl-CoA dehydrogenase activity"/>
    <property type="evidence" value="ECO:0007669"/>
    <property type="project" value="UniProtKB-EC"/>
</dbReference>
<evidence type="ECO:0000256" key="22">
    <source>
        <dbReference type="ARBA" id="ARBA00048592"/>
    </source>
</evidence>
<dbReference type="OrthoDB" id="10262177at2759"/>
<evidence type="ECO:0000256" key="23">
    <source>
        <dbReference type="ARBA" id="ARBA00049096"/>
    </source>
</evidence>
<keyword evidence="14" id="KW-0496">Mitochondrion</keyword>
<dbReference type="RefSeq" id="XP_041154968.1">
    <property type="nucleotide sequence ID" value="XM_041304064.1"/>
</dbReference>
<dbReference type="PANTHER" id="PTHR43884:SF1">
    <property type="entry name" value="SHORT_BRANCHED CHAIN SPECIFIC ACYL-COA DEHYDROGENASE, MITOCHONDRIAL"/>
    <property type="match status" value="1"/>
</dbReference>
<evidence type="ECO:0000256" key="13">
    <source>
        <dbReference type="ARBA" id="ARBA00023098"/>
    </source>
</evidence>
<dbReference type="Pfam" id="PF02771">
    <property type="entry name" value="Acyl-CoA_dh_N"/>
    <property type="match status" value="1"/>
</dbReference>
<dbReference type="CDD" id="cd01158">
    <property type="entry name" value="SCAD_SBCAD"/>
    <property type="match status" value="1"/>
</dbReference>
<comment type="pathway">
    <text evidence="15">Amino-acid degradation; L-isoleucine degradation.</text>
</comment>
<proteinExistence type="inferred from homology"/>
<evidence type="ECO:0000313" key="32">
    <source>
        <dbReference type="Proteomes" id="UP000719766"/>
    </source>
</evidence>
<dbReference type="FunFam" id="1.20.140.10:FF:000002">
    <property type="entry name" value="Acyl-CoA dehydrogenase short/branched chain"/>
    <property type="match status" value="1"/>
</dbReference>
<comment type="catalytic activity">
    <reaction evidence="22">
        <text>(2R)-2-methylbutanoyl-CoA + oxidized [electron-transfer flavoprotein] + H(+) = ethylacryloyl-CoA + reduced [electron-transfer flavoprotein]</text>
        <dbReference type="Rhea" id="RHEA:65296"/>
        <dbReference type="Rhea" id="RHEA-COMP:10685"/>
        <dbReference type="Rhea" id="RHEA-COMP:10686"/>
        <dbReference type="ChEBI" id="CHEBI:15378"/>
        <dbReference type="ChEBI" id="CHEBI:57692"/>
        <dbReference type="ChEBI" id="CHEBI:58307"/>
        <dbReference type="ChEBI" id="CHEBI:156439"/>
        <dbReference type="ChEBI" id="CHEBI:156440"/>
    </reaction>
    <physiologicalReaction direction="left-to-right" evidence="22">
        <dbReference type="Rhea" id="RHEA:65297"/>
    </physiologicalReaction>
</comment>
<evidence type="ECO:0000256" key="18">
    <source>
        <dbReference type="ARBA" id="ARBA00041537"/>
    </source>
</evidence>
<evidence type="ECO:0000256" key="19">
    <source>
        <dbReference type="ARBA" id="ARBA00042821"/>
    </source>
</evidence>
<dbReference type="InterPro" id="IPR036250">
    <property type="entry name" value="AcylCo_DH-like_C"/>
</dbReference>
<evidence type="ECO:0000256" key="10">
    <source>
        <dbReference type="ARBA" id="ARBA00022946"/>
    </source>
</evidence>
<evidence type="ECO:0000259" key="30">
    <source>
        <dbReference type="Pfam" id="PF02771"/>
    </source>
</evidence>
<evidence type="ECO:0000256" key="7">
    <source>
        <dbReference type="ARBA" id="ARBA00022630"/>
    </source>
</evidence>
<evidence type="ECO:0000256" key="24">
    <source>
        <dbReference type="ARBA" id="ARBA00049192"/>
    </source>
</evidence>
<comment type="subcellular location">
    <subcellularLocation>
        <location evidence="2">Mitochondrion matrix</location>
    </subcellularLocation>
</comment>
<dbReference type="AlphaFoldDB" id="A0A9P7DBS6"/>
<keyword evidence="8 27" id="KW-0274">FAD</keyword>
<gene>
    <name evidence="31" type="ORF">HD556DRAFT_1407886</name>
</gene>
<evidence type="ECO:0000256" key="14">
    <source>
        <dbReference type="ARBA" id="ARBA00023128"/>
    </source>
</evidence>
<dbReference type="InterPro" id="IPR046373">
    <property type="entry name" value="Acyl-CoA_Oxase/DH_mid-dom_sf"/>
</dbReference>
<dbReference type="Gene3D" id="2.40.110.10">
    <property type="entry name" value="Butyryl-CoA Dehydrogenase, subunit A, domain 2"/>
    <property type="match status" value="1"/>
</dbReference>
<dbReference type="PROSITE" id="PS00072">
    <property type="entry name" value="ACYL_COA_DH_1"/>
    <property type="match status" value="1"/>
</dbReference>
<evidence type="ECO:0000256" key="1">
    <source>
        <dbReference type="ARBA" id="ARBA00001974"/>
    </source>
</evidence>
<dbReference type="GO" id="GO:0046395">
    <property type="term" value="P:carboxylic acid catabolic process"/>
    <property type="evidence" value="ECO:0007669"/>
    <property type="project" value="UniProtKB-ARBA"/>
</dbReference>
<keyword evidence="12 27" id="KW-0560">Oxidoreductase</keyword>
<comment type="similarity">
    <text evidence="4 27">Belongs to the acyl-CoA dehydrogenase family.</text>
</comment>
<evidence type="ECO:0000256" key="26">
    <source>
        <dbReference type="ARBA" id="ARBA00051903"/>
    </source>
</evidence>
<comment type="catalytic activity">
    <reaction evidence="20">
        <text>2-methylbutanoyl-CoA + oxidized [electron-transfer flavoprotein] + H(+) = (2E)-2-methylbut-2-enoyl-CoA + reduced [electron-transfer flavoprotein]</text>
        <dbReference type="Rhea" id="RHEA:43780"/>
        <dbReference type="Rhea" id="RHEA-COMP:10685"/>
        <dbReference type="Rhea" id="RHEA-COMP:10686"/>
        <dbReference type="ChEBI" id="CHEBI:15378"/>
        <dbReference type="ChEBI" id="CHEBI:57336"/>
        <dbReference type="ChEBI" id="CHEBI:57337"/>
        <dbReference type="ChEBI" id="CHEBI:57692"/>
        <dbReference type="ChEBI" id="CHEBI:58307"/>
        <dbReference type="EC" id="1.3.8.5"/>
    </reaction>
    <physiologicalReaction direction="left-to-right" evidence="20">
        <dbReference type="Rhea" id="RHEA:43781"/>
    </physiologicalReaction>
</comment>
<dbReference type="SUPFAM" id="SSF47203">
    <property type="entry name" value="Acyl-CoA dehydrogenase C-terminal domain-like"/>
    <property type="match status" value="1"/>
</dbReference>
<evidence type="ECO:0000256" key="21">
    <source>
        <dbReference type="ARBA" id="ARBA00048307"/>
    </source>
</evidence>
<comment type="pathway">
    <text evidence="3">Lipid metabolism; mitochondrial fatty acid beta-oxidation.</text>
</comment>
<comment type="cofactor">
    <cofactor evidence="1 27">
        <name>FAD</name>
        <dbReference type="ChEBI" id="CHEBI:57692"/>
    </cofactor>
</comment>
<dbReference type="FunFam" id="1.10.540.10:FF:000012">
    <property type="entry name" value="Acyl-CoA dehydrogenase short/branched chain"/>
    <property type="match status" value="1"/>
</dbReference>
<dbReference type="SUPFAM" id="SSF56645">
    <property type="entry name" value="Acyl-CoA dehydrogenase NM domain-like"/>
    <property type="match status" value="1"/>
</dbReference>
<reference evidence="31" key="1">
    <citation type="journal article" date="2020" name="New Phytol.">
        <title>Comparative genomics reveals dynamic genome evolution in host specialist ectomycorrhizal fungi.</title>
        <authorList>
            <person name="Lofgren L.A."/>
            <person name="Nguyen N.H."/>
            <person name="Vilgalys R."/>
            <person name="Ruytinx J."/>
            <person name="Liao H.L."/>
            <person name="Branco S."/>
            <person name="Kuo A."/>
            <person name="LaButti K."/>
            <person name="Lipzen A."/>
            <person name="Andreopoulos W."/>
            <person name="Pangilinan J."/>
            <person name="Riley R."/>
            <person name="Hundley H."/>
            <person name="Na H."/>
            <person name="Barry K."/>
            <person name="Grigoriev I.V."/>
            <person name="Stajich J.E."/>
            <person name="Kennedy P.G."/>
        </authorList>
    </citation>
    <scope>NUCLEOTIDE SEQUENCE</scope>
    <source>
        <strain evidence="31">S12</strain>
    </source>
</reference>
<evidence type="ECO:0000256" key="9">
    <source>
        <dbReference type="ARBA" id="ARBA00022832"/>
    </source>
</evidence>
<dbReference type="FunFam" id="2.40.110.10:FF:000001">
    <property type="entry name" value="Acyl-CoA dehydrogenase, mitochondrial"/>
    <property type="match status" value="1"/>
</dbReference>
<dbReference type="InterPro" id="IPR006089">
    <property type="entry name" value="Acyl-CoA_DH_CS"/>
</dbReference>
<dbReference type="EMBL" id="JABBWE010000076">
    <property type="protein sequence ID" value="KAG1787645.1"/>
    <property type="molecule type" value="Genomic_DNA"/>
</dbReference>
<keyword evidence="13" id="KW-0443">Lipid metabolism</keyword>
<dbReference type="PROSITE" id="PS00073">
    <property type="entry name" value="ACYL_COA_DH_2"/>
    <property type="match status" value="1"/>
</dbReference>
<comment type="catalytic activity">
    <reaction evidence="23">
        <text>butanoyl-CoA + oxidized [electron-transfer flavoprotein] + H(+) = (2E)-butenoyl-CoA + reduced [electron-transfer flavoprotein]</text>
        <dbReference type="Rhea" id="RHEA:24004"/>
        <dbReference type="Rhea" id="RHEA-COMP:10685"/>
        <dbReference type="Rhea" id="RHEA-COMP:10686"/>
        <dbReference type="ChEBI" id="CHEBI:15378"/>
        <dbReference type="ChEBI" id="CHEBI:57332"/>
        <dbReference type="ChEBI" id="CHEBI:57371"/>
        <dbReference type="ChEBI" id="CHEBI:57692"/>
        <dbReference type="ChEBI" id="CHEBI:58307"/>
    </reaction>
    <physiologicalReaction direction="left-to-right" evidence="23">
        <dbReference type="Rhea" id="RHEA:24005"/>
    </physiologicalReaction>
</comment>
<evidence type="ECO:0000256" key="20">
    <source>
        <dbReference type="ARBA" id="ARBA00048235"/>
    </source>
</evidence>
<keyword evidence="10" id="KW-0809">Transit peptide</keyword>
<sequence length="439" mass="48769">MRLYCAHAYFLALLFAFTNMFRVASRALRATKHRPTRLVEPARTFFVSAIRTEGLRLNSLDTFTEEENMFRDSVKRFAVDVVGPKVREMDEKESMDPTIIQGLFEQGLMGIETSAEHGGAEASFVSAIIAIEELAKIDPSVSVMCDVHNTLVNTILRTYGTKEQQDKWLPLLSESKLGSFCLSEPASGSDAFALQTRAKKDGDHWVINGSKMWITNSHEAEIFLIFANVDPSKGYKGITCFIATKEMGVQIAKKEEKLGIRASSTCTLNFDDLRVPAENIIGGEGKGYKLAIQILNEGRIGIAAQMLGLAQGAFDKAVPYTYQRTQFGQPIGTFQGMQFQIAKAAVELETARLLTYNAARRKEEGRSFTKEAAMAKYWASQVAQDVSGSAIEWCGGVGFTRETGIEKFWRDSKIGAIYEGTSNIQLQTIAKFIQQEYSR</sequence>
<dbReference type="Pfam" id="PF00441">
    <property type="entry name" value="Acyl-CoA_dh_1"/>
    <property type="match status" value="1"/>
</dbReference>
<evidence type="ECO:0000256" key="16">
    <source>
        <dbReference type="ARBA" id="ARBA00039036"/>
    </source>
</evidence>
<accession>A0A9P7DBS6</accession>